<evidence type="ECO:0000313" key="1">
    <source>
        <dbReference type="EMBL" id="EFD93069.1"/>
    </source>
</evidence>
<organism evidence="1 2">
    <name type="scientific">Candidatus Parvarchaeum acidophilus ARMAN-5</name>
    <dbReference type="NCBI Taxonomy" id="662762"/>
    <lineage>
        <taxon>Archaea</taxon>
        <taxon>Candidatus Parvarchaeota</taxon>
        <taxon>Candidatus Parvarchaeum</taxon>
    </lineage>
</organism>
<accession>D6GUS9</accession>
<sequence>MFIGAIAEVILGPELANKGLEVASAELKGAKE</sequence>
<dbReference type="EMBL" id="GG745547">
    <property type="protein sequence ID" value="EFD93069.1"/>
    <property type="molecule type" value="Genomic_DNA"/>
</dbReference>
<proteinExistence type="predicted"/>
<gene>
    <name evidence="1" type="ORF">BJBARM5_0225</name>
</gene>
<name>D6GUS9_PARA5</name>
<dbReference type="Proteomes" id="UP000009376">
    <property type="component" value="Unassembled WGS sequence"/>
</dbReference>
<evidence type="ECO:0000313" key="2">
    <source>
        <dbReference type="Proteomes" id="UP000009376"/>
    </source>
</evidence>
<reference evidence="1 2" key="1">
    <citation type="journal article" date="2010" name="Proc. Natl. Acad. Sci. U.S.A.">
        <title>Enigmatic, ultrasmall, uncultivated Archaea.</title>
        <authorList>
            <person name="Baker B.J."/>
            <person name="Comolli L.R."/>
            <person name="Dick G.J."/>
            <person name="Hauser L.J."/>
            <person name="Hyatt D."/>
            <person name="Dill B.D."/>
            <person name="Land M.L."/>
            <person name="Verberkmoes N.C."/>
            <person name="Hettich R.L."/>
            <person name="Banfield J.F."/>
        </authorList>
    </citation>
    <scope>NUCLEOTIDE SEQUENCE [LARGE SCALE GENOMIC DNA]</scope>
</reference>
<protein>
    <submittedName>
        <fullName evidence="1">Uncharacterized protein</fullName>
    </submittedName>
</protein>
<dbReference type="AlphaFoldDB" id="D6GUS9"/>